<dbReference type="Proteomes" id="UP000886998">
    <property type="component" value="Unassembled WGS sequence"/>
</dbReference>
<organism evidence="1 2">
    <name type="scientific">Trichonephila inaurata madagascariensis</name>
    <dbReference type="NCBI Taxonomy" id="2747483"/>
    <lineage>
        <taxon>Eukaryota</taxon>
        <taxon>Metazoa</taxon>
        <taxon>Ecdysozoa</taxon>
        <taxon>Arthropoda</taxon>
        <taxon>Chelicerata</taxon>
        <taxon>Arachnida</taxon>
        <taxon>Araneae</taxon>
        <taxon>Araneomorphae</taxon>
        <taxon>Entelegynae</taxon>
        <taxon>Araneoidea</taxon>
        <taxon>Nephilidae</taxon>
        <taxon>Trichonephila</taxon>
        <taxon>Trichonephila inaurata</taxon>
    </lineage>
</organism>
<evidence type="ECO:0000313" key="1">
    <source>
        <dbReference type="EMBL" id="GFY56580.1"/>
    </source>
</evidence>
<reference evidence="1" key="1">
    <citation type="submission" date="2020-08" db="EMBL/GenBank/DDBJ databases">
        <title>Multicomponent nature underlies the extraordinary mechanical properties of spider dragline silk.</title>
        <authorList>
            <person name="Kono N."/>
            <person name="Nakamura H."/>
            <person name="Mori M."/>
            <person name="Yoshida Y."/>
            <person name="Ohtoshi R."/>
            <person name="Malay A.D."/>
            <person name="Moran D.A.P."/>
            <person name="Tomita M."/>
            <person name="Numata K."/>
            <person name="Arakawa K."/>
        </authorList>
    </citation>
    <scope>NUCLEOTIDE SEQUENCE</scope>
</reference>
<accession>A0A8X7C5L7</accession>
<sequence length="121" mass="13828">MKSPFVNPWKKKGFPVRQWGRFKVGSHKPGAWGKLFFGALVAAFEPLFSMSDLTCHFHGHQLESQSYLCSGPDTNPALPFWDHWGMFGKGHYKGTMSVRLVNCFSGNVNRYKEGSFFILFF</sequence>
<dbReference type="AlphaFoldDB" id="A0A8X7C5L7"/>
<protein>
    <submittedName>
        <fullName evidence="1">Uncharacterized protein</fullName>
    </submittedName>
</protein>
<proteinExistence type="predicted"/>
<evidence type="ECO:0000313" key="2">
    <source>
        <dbReference type="Proteomes" id="UP000886998"/>
    </source>
</evidence>
<dbReference type="EMBL" id="BMAV01011042">
    <property type="protein sequence ID" value="GFY56580.1"/>
    <property type="molecule type" value="Genomic_DNA"/>
</dbReference>
<comment type="caution">
    <text evidence="1">The sequence shown here is derived from an EMBL/GenBank/DDBJ whole genome shotgun (WGS) entry which is preliminary data.</text>
</comment>
<gene>
    <name evidence="1" type="ORF">TNIN_299511</name>
</gene>
<name>A0A8X7C5L7_9ARAC</name>
<keyword evidence="2" id="KW-1185">Reference proteome</keyword>